<organism evidence="3 4">
    <name type="scientific">Geobacillus stearothermophilus</name>
    <name type="common">Bacillus stearothermophilus</name>
    <dbReference type="NCBI Taxonomy" id="1422"/>
    <lineage>
        <taxon>Bacteria</taxon>
        <taxon>Bacillati</taxon>
        <taxon>Bacillota</taxon>
        <taxon>Bacilli</taxon>
        <taxon>Bacillales</taxon>
        <taxon>Anoxybacillaceae</taxon>
        <taxon>Geobacillus</taxon>
    </lineage>
</organism>
<evidence type="ECO:0000313" key="4">
    <source>
        <dbReference type="Proteomes" id="UP000075424"/>
    </source>
</evidence>
<evidence type="ECO:0000256" key="1">
    <source>
        <dbReference type="SAM" id="Phobius"/>
    </source>
</evidence>
<dbReference type="Proteomes" id="UP000773850">
    <property type="component" value="Unassembled WGS sequence"/>
</dbReference>
<keyword evidence="1" id="KW-1133">Transmembrane helix</keyword>
<keyword evidence="1" id="KW-0472">Membrane</keyword>
<keyword evidence="1" id="KW-0812">Transmembrane</keyword>
<name>A0A150MU34_GEOSE</name>
<gene>
    <name evidence="3" type="ORF">B4109_1447</name>
    <name evidence="2" type="ORF">GS8_1150</name>
</gene>
<feature type="transmembrane region" description="Helical" evidence="1">
    <location>
        <begin position="35"/>
        <end position="53"/>
    </location>
</feature>
<protein>
    <submittedName>
        <fullName evidence="2">High-affinity branched-chain amino acid transport system permease protein LivH</fullName>
    </submittedName>
</protein>
<dbReference type="AlphaFoldDB" id="A0A150MU34"/>
<evidence type="ECO:0000313" key="3">
    <source>
        <dbReference type="EMBL" id="KYD27980.1"/>
    </source>
</evidence>
<dbReference type="EMBL" id="LQYV01000035">
    <property type="protein sequence ID" value="KYD27980.1"/>
    <property type="molecule type" value="Genomic_DNA"/>
</dbReference>
<evidence type="ECO:0000313" key="2">
    <source>
        <dbReference type="EMBL" id="KAF6511574.1"/>
    </source>
</evidence>
<reference evidence="3 4" key="1">
    <citation type="submission" date="2016-01" db="EMBL/GenBank/DDBJ databases">
        <title>Draft Genome Sequences of Seven Thermophilic Sporeformers Isolated from Foods.</title>
        <authorList>
            <person name="Berendsen E.M."/>
            <person name="Wells-Bennik M.H."/>
            <person name="Krawcyk A.O."/>
            <person name="De Jong A."/>
            <person name="Holsappel S."/>
            <person name="Eijlander R.T."/>
            <person name="Kuipers O.P."/>
        </authorList>
    </citation>
    <scope>NUCLEOTIDE SEQUENCE [LARGE SCALE GENOMIC DNA]</scope>
    <source>
        <strain evidence="3 4">B4109</strain>
    </source>
</reference>
<dbReference type="EMBL" id="LUCS01000018">
    <property type="protein sequence ID" value="KAF6511574.1"/>
    <property type="molecule type" value="Genomic_DNA"/>
</dbReference>
<reference evidence="2 5" key="2">
    <citation type="submission" date="2016-03" db="EMBL/GenBank/DDBJ databases">
        <title>Spore heat resistance.</title>
        <authorList>
            <person name="Boekhorst J."/>
            <person name="Berendsen E.M."/>
            <person name="Wells-Bennik M.H."/>
            <person name="Kuipers O.P."/>
        </authorList>
    </citation>
    <scope>NUCLEOTIDE SEQUENCE [LARGE SCALE GENOMIC DNA]</scope>
    <source>
        <strain evidence="2 5">GS8</strain>
    </source>
</reference>
<comment type="caution">
    <text evidence="3">The sequence shown here is derived from an EMBL/GenBank/DDBJ whole genome shotgun (WGS) entry which is preliminary data.</text>
</comment>
<keyword evidence="5" id="KW-1185">Reference proteome</keyword>
<evidence type="ECO:0000313" key="5">
    <source>
        <dbReference type="Proteomes" id="UP000773850"/>
    </source>
</evidence>
<dbReference type="PATRIC" id="fig|1422.18.peg.2664"/>
<proteinExistence type="predicted"/>
<accession>A0A150MU34</accession>
<dbReference type="Proteomes" id="UP000075424">
    <property type="component" value="Unassembled WGS sequence"/>
</dbReference>
<sequence>MPIVASMAAVGLLGVLMERLVFYPLRDASPLHDKIAAIGILLFLEAFAQFVWGRTIRRCRLRMAMSSRCSDSH</sequence>